<evidence type="ECO:0000313" key="13">
    <source>
        <dbReference type="Proteomes" id="UP000749559"/>
    </source>
</evidence>
<evidence type="ECO:0000256" key="9">
    <source>
        <dbReference type="SAM" id="MobiDB-lite"/>
    </source>
</evidence>
<feature type="region of interest" description="Disordered" evidence="9">
    <location>
        <begin position="398"/>
        <end position="439"/>
    </location>
</feature>
<feature type="region of interest" description="Disordered" evidence="9">
    <location>
        <begin position="281"/>
        <end position="306"/>
    </location>
</feature>
<evidence type="ECO:0000313" key="12">
    <source>
        <dbReference type="EMBL" id="CAH1789188.1"/>
    </source>
</evidence>
<dbReference type="OrthoDB" id="6284991at2759"/>
<accession>A0A8J1TQL4</accession>
<feature type="non-terminal residue" evidence="12">
    <location>
        <position position="537"/>
    </location>
</feature>
<evidence type="ECO:0000259" key="11">
    <source>
        <dbReference type="Pfam" id="PF24456"/>
    </source>
</evidence>
<feature type="compositionally biased region" description="Basic and acidic residues" evidence="9">
    <location>
        <begin position="1"/>
        <end position="10"/>
    </location>
</feature>
<keyword evidence="5" id="KW-0256">Endoplasmic reticulum</keyword>
<protein>
    <recommendedName>
        <fullName evidence="11">RETREG1-3/ARL6IP-like N-terminal reticulon-homology domain-containing protein</fullName>
    </recommendedName>
</protein>
<dbReference type="CDD" id="cd22558">
    <property type="entry name" value="RETR_RHD"/>
    <property type="match status" value="1"/>
</dbReference>
<comment type="caution">
    <text evidence="12">The sequence shown here is derived from an EMBL/GenBank/DDBJ whole genome shotgun (WGS) entry which is preliminary data.</text>
</comment>
<dbReference type="GO" id="GO:0005789">
    <property type="term" value="C:endoplasmic reticulum membrane"/>
    <property type="evidence" value="ECO:0007669"/>
    <property type="project" value="UniProtKB-SubCell"/>
</dbReference>
<dbReference type="AlphaFoldDB" id="A0A8J1TQL4"/>
<evidence type="ECO:0000256" key="7">
    <source>
        <dbReference type="ARBA" id="ARBA00023006"/>
    </source>
</evidence>
<dbReference type="InterPro" id="IPR057282">
    <property type="entry name" value="RETREG1-3-like_RHD"/>
</dbReference>
<feature type="region of interest" description="Disordered" evidence="9">
    <location>
        <begin position="478"/>
        <end position="512"/>
    </location>
</feature>
<organism evidence="12 13">
    <name type="scientific">Owenia fusiformis</name>
    <name type="common">Polychaete worm</name>
    <dbReference type="NCBI Taxonomy" id="6347"/>
    <lineage>
        <taxon>Eukaryota</taxon>
        <taxon>Metazoa</taxon>
        <taxon>Spiralia</taxon>
        <taxon>Lophotrochozoa</taxon>
        <taxon>Annelida</taxon>
        <taxon>Polychaeta</taxon>
        <taxon>Sedentaria</taxon>
        <taxon>Canalipalpata</taxon>
        <taxon>Sabellida</taxon>
        <taxon>Oweniida</taxon>
        <taxon>Oweniidae</taxon>
        <taxon>Owenia</taxon>
    </lineage>
</organism>
<keyword evidence="4 10" id="KW-0812">Transmembrane</keyword>
<feature type="transmembrane region" description="Helical" evidence="10">
    <location>
        <begin position="164"/>
        <end position="182"/>
    </location>
</feature>
<keyword evidence="3" id="KW-0597">Phosphoprotein</keyword>
<keyword evidence="6 10" id="KW-1133">Transmembrane helix</keyword>
<feature type="compositionally biased region" description="Polar residues" evidence="9">
    <location>
        <begin position="418"/>
        <end position="428"/>
    </location>
</feature>
<evidence type="ECO:0000256" key="10">
    <source>
        <dbReference type="SAM" id="Phobius"/>
    </source>
</evidence>
<keyword evidence="7" id="KW-0072">Autophagy</keyword>
<evidence type="ECO:0000256" key="1">
    <source>
        <dbReference type="ARBA" id="ARBA00004477"/>
    </source>
</evidence>
<dbReference type="EMBL" id="CAIIXF020000007">
    <property type="protein sequence ID" value="CAH1789188.1"/>
    <property type="molecule type" value="Genomic_DNA"/>
</dbReference>
<comment type="subcellular location">
    <subcellularLocation>
        <location evidence="1">Endoplasmic reticulum membrane</location>
        <topology evidence="1">Multi-pass membrane protein</topology>
    </subcellularLocation>
</comment>
<feature type="domain" description="RETREG1-3/ARL6IP-like N-terminal reticulon-homology" evidence="11">
    <location>
        <begin position="43"/>
        <end position="225"/>
    </location>
</feature>
<sequence>RKMANEEDMGRGFQTPPPTIQPNQQLEFLVRAREERLRHILNPLEPFIMRLQSVLVWENPKHSAVMFLAVNGVFWLSTVLHYRPLYVIATSILIVLCIDTWRNKIWPEIKVPSKEGEDTEGWTPVHPKLLSVPEMSRSLAEIWVTVTVYSSFLLDLRVAHPGRFCLLMSSIFIGTAVLGHYFSGVALSYITVMSLLLWPCMVYHNILQRAYVKIEPFMMQLEYSLKIKRTRSKKSKRKSKRKSGTPGSASKDLAITDSDTDVEEFVPSLDPEITAALARAITDSEDESKNPTPAMLTPSHRSREVSPLHSDDEFIPQIAPTSEMSFSHGLSSIPSYDDTILDRPDPMSQTRIEKLMAEGAADSMLFLPSHFEESDNSDNTDVDIDTGLSFPDLDQVDHTSARGSSHGVREISPGGKKISTSAMKNSETGSVVGDSSSSVMGLPTSAKAMLESTVSTVVESTLVGLNKLSDTVKEAAYSATQQNKTQNNSNDSDISTCKTDPPSSELNRGNSDDSILAEFEFLSREDLGEFDGKTSNQ</sequence>
<dbReference type="InterPro" id="IPR043384">
    <property type="entry name" value="RETREG1/3"/>
</dbReference>
<comment type="similarity">
    <text evidence="2">Belongs to the RETREG family.</text>
</comment>
<dbReference type="GO" id="GO:0061709">
    <property type="term" value="P:reticulophagy"/>
    <property type="evidence" value="ECO:0007669"/>
    <property type="project" value="InterPro"/>
</dbReference>
<name>A0A8J1TQL4_OWEFU</name>
<evidence type="ECO:0000256" key="8">
    <source>
        <dbReference type="ARBA" id="ARBA00023136"/>
    </source>
</evidence>
<feature type="region of interest" description="Disordered" evidence="9">
    <location>
        <begin position="232"/>
        <end position="254"/>
    </location>
</feature>
<dbReference type="PANTHER" id="PTHR28659:SF2">
    <property type="entry name" value="RETICULON-LIKE PROTEIN"/>
    <property type="match status" value="1"/>
</dbReference>
<keyword evidence="13" id="KW-1185">Reference proteome</keyword>
<evidence type="ECO:0000256" key="6">
    <source>
        <dbReference type="ARBA" id="ARBA00022989"/>
    </source>
</evidence>
<evidence type="ECO:0000256" key="3">
    <source>
        <dbReference type="ARBA" id="ARBA00022553"/>
    </source>
</evidence>
<feature type="compositionally biased region" description="Basic residues" evidence="9">
    <location>
        <begin position="232"/>
        <end position="243"/>
    </location>
</feature>
<gene>
    <name evidence="12" type="ORF">OFUS_LOCUS14592</name>
</gene>
<evidence type="ECO:0000256" key="5">
    <source>
        <dbReference type="ARBA" id="ARBA00022824"/>
    </source>
</evidence>
<keyword evidence="8 10" id="KW-0472">Membrane</keyword>
<proteinExistence type="inferred from homology"/>
<feature type="region of interest" description="Disordered" evidence="9">
    <location>
        <begin position="1"/>
        <end position="21"/>
    </location>
</feature>
<reference evidence="12" key="1">
    <citation type="submission" date="2022-03" db="EMBL/GenBank/DDBJ databases">
        <authorList>
            <person name="Martin C."/>
        </authorList>
    </citation>
    <scope>NUCLEOTIDE SEQUENCE</scope>
</reference>
<dbReference type="PANTHER" id="PTHR28659">
    <property type="entry name" value="RETICULON-LIKE PROTEIN"/>
    <property type="match status" value="1"/>
</dbReference>
<evidence type="ECO:0000256" key="2">
    <source>
        <dbReference type="ARBA" id="ARBA00006299"/>
    </source>
</evidence>
<dbReference type="Proteomes" id="UP000749559">
    <property type="component" value="Unassembled WGS sequence"/>
</dbReference>
<feature type="compositionally biased region" description="Low complexity" evidence="9">
    <location>
        <begin position="429"/>
        <end position="439"/>
    </location>
</feature>
<evidence type="ECO:0000256" key="4">
    <source>
        <dbReference type="ARBA" id="ARBA00022692"/>
    </source>
</evidence>
<dbReference type="Pfam" id="PF24456">
    <property type="entry name" value="RHD_RETREG1-3"/>
    <property type="match status" value="1"/>
</dbReference>